<gene>
    <name evidence="8" type="ORF">QY95_03823</name>
</gene>
<dbReference type="InterPro" id="IPR008457">
    <property type="entry name" value="Cu-R_CopD_dom"/>
</dbReference>
<feature type="transmembrane region" description="Helical" evidence="6">
    <location>
        <begin position="221"/>
        <end position="241"/>
    </location>
</feature>
<comment type="subcellular location">
    <subcellularLocation>
        <location evidence="1">Cell membrane</location>
        <topology evidence="1">Multi-pass membrane protein</topology>
    </subcellularLocation>
</comment>
<dbReference type="Pfam" id="PF05425">
    <property type="entry name" value="CopD"/>
    <property type="match status" value="1"/>
</dbReference>
<evidence type="ECO:0000256" key="5">
    <source>
        <dbReference type="ARBA" id="ARBA00023136"/>
    </source>
</evidence>
<sequence>MIYVLYLTELLLYVCFAFLMGSFLLQLIPENKKPLIYVPKRGIQLSILGVVFFSLMPVVYLIFMLQENIGLSLTIQNVFSSFEVGKAWAFTLIISLFFYAFVSIFPVFKNKRYSLIALIFTVVLILTLSWAGHSASLTKTAGFIYHSIHFLAVSIWVGVLLVVGWFSKGKENWLSFLKWFSPVAVVCFLFTVITGFMMMTLVIEVKDYANSWVLNYGQALLIKHLIILPIFFFAFINGFWVKKQLQNDLSFHPVPWVKAESIVLLLTFSATAILGQQPPAHGIDTTLKSNGMAPLFQYVYDGTIQTPVAVEFGLNAMNGLLFSLAAVFLILLLLSFIKKAPAILAFMMSLFFVISMYLALMLSIQ</sequence>
<organism evidence="8 9">
    <name type="scientific">Bacillus thermotolerans</name>
    <name type="common">Quasibacillus thermotolerans</name>
    <dbReference type="NCBI Taxonomy" id="1221996"/>
    <lineage>
        <taxon>Bacteria</taxon>
        <taxon>Bacillati</taxon>
        <taxon>Bacillota</taxon>
        <taxon>Bacilli</taxon>
        <taxon>Bacillales</taxon>
        <taxon>Bacillaceae</taxon>
        <taxon>Bacillus</taxon>
    </lineage>
</organism>
<dbReference type="Proteomes" id="UP000031563">
    <property type="component" value="Unassembled WGS sequence"/>
</dbReference>
<keyword evidence="4 6" id="KW-1133">Transmembrane helix</keyword>
<dbReference type="InterPro" id="IPR032694">
    <property type="entry name" value="CopC/D"/>
</dbReference>
<feature type="transmembrane region" description="Helical" evidence="6">
    <location>
        <begin position="115"/>
        <end position="132"/>
    </location>
</feature>
<dbReference type="PANTHER" id="PTHR34820:SF4">
    <property type="entry name" value="INNER MEMBRANE PROTEIN YEBZ"/>
    <property type="match status" value="1"/>
</dbReference>
<feature type="transmembrane region" description="Helical" evidence="6">
    <location>
        <begin position="6"/>
        <end position="25"/>
    </location>
</feature>
<feature type="transmembrane region" description="Helical" evidence="6">
    <location>
        <begin position="85"/>
        <end position="108"/>
    </location>
</feature>
<evidence type="ECO:0000259" key="7">
    <source>
        <dbReference type="Pfam" id="PF05425"/>
    </source>
</evidence>
<comment type="caution">
    <text evidence="8">The sequence shown here is derived from an EMBL/GenBank/DDBJ whole genome shotgun (WGS) entry which is preliminary data.</text>
</comment>
<keyword evidence="9" id="KW-1185">Reference proteome</keyword>
<feature type="transmembrane region" description="Helical" evidence="6">
    <location>
        <begin position="319"/>
        <end position="337"/>
    </location>
</feature>
<protein>
    <recommendedName>
        <fullName evidence="7">Copper resistance protein D domain-containing protein</fullName>
    </recommendedName>
</protein>
<dbReference type="STRING" id="1221996.QY95_03823"/>
<evidence type="ECO:0000256" key="4">
    <source>
        <dbReference type="ARBA" id="ARBA00022989"/>
    </source>
</evidence>
<dbReference type="EMBL" id="JWIR02000080">
    <property type="protein sequence ID" value="KKB34711.1"/>
    <property type="molecule type" value="Genomic_DNA"/>
</dbReference>
<feature type="transmembrane region" description="Helical" evidence="6">
    <location>
        <begin position="144"/>
        <end position="167"/>
    </location>
</feature>
<dbReference type="OrthoDB" id="2387346at2"/>
<keyword evidence="3 6" id="KW-0812">Transmembrane</keyword>
<feature type="transmembrane region" description="Helical" evidence="6">
    <location>
        <begin position="343"/>
        <end position="364"/>
    </location>
</feature>
<accession>A0A0F5HN36</accession>
<dbReference type="PANTHER" id="PTHR34820">
    <property type="entry name" value="INNER MEMBRANE PROTEIN YEBZ"/>
    <property type="match status" value="1"/>
</dbReference>
<evidence type="ECO:0000256" key="3">
    <source>
        <dbReference type="ARBA" id="ARBA00022692"/>
    </source>
</evidence>
<keyword evidence="2" id="KW-1003">Cell membrane</keyword>
<dbReference type="GO" id="GO:0005886">
    <property type="term" value="C:plasma membrane"/>
    <property type="evidence" value="ECO:0007669"/>
    <property type="project" value="UniProtKB-SubCell"/>
</dbReference>
<reference evidence="8" key="1">
    <citation type="submission" date="2015-02" db="EMBL/GenBank/DDBJ databases">
        <title>Genome Assembly of Bacillaceae bacterium MTCC 8252.</title>
        <authorList>
            <person name="Verma A."/>
            <person name="Khatri I."/>
            <person name="Mual P."/>
            <person name="Subramanian S."/>
            <person name="Krishnamurthi S."/>
        </authorList>
    </citation>
    <scope>NUCLEOTIDE SEQUENCE [LARGE SCALE GENOMIC DNA]</scope>
    <source>
        <strain evidence="8">MTCC 8252</strain>
    </source>
</reference>
<feature type="transmembrane region" description="Helical" evidence="6">
    <location>
        <begin position="45"/>
        <end position="65"/>
    </location>
</feature>
<dbReference type="AlphaFoldDB" id="A0A0F5HN36"/>
<dbReference type="GO" id="GO:0006825">
    <property type="term" value="P:copper ion transport"/>
    <property type="evidence" value="ECO:0007669"/>
    <property type="project" value="InterPro"/>
</dbReference>
<evidence type="ECO:0000313" key="8">
    <source>
        <dbReference type="EMBL" id="KKB34711.1"/>
    </source>
</evidence>
<proteinExistence type="predicted"/>
<feature type="domain" description="Copper resistance protein D" evidence="7">
    <location>
        <begin position="176"/>
        <end position="274"/>
    </location>
</feature>
<evidence type="ECO:0000256" key="6">
    <source>
        <dbReference type="SAM" id="Phobius"/>
    </source>
</evidence>
<name>A0A0F5HN36_BACTR</name>
<evidence type="ECO:0000313" key="9">
    <source>
        <dbReference type="Proteomes" id="UP000031563"/>
    </source>
</evidence>
<keyword evidence="5 6" id="KW-0472">Membrane</keyword>
<feature type="transmembrane region" description="Helical" evidence="6">
    <location>
        <begin position="179"/>
        <end position="201"/>
    </location>
</feature>
<evidence type="ECO:0000256" key="1">
    <source>
        <dbReference type="ARBA" id="ARBA00004651"/>
    </source>
</evidence>
<evidence type="ECO:0000256" key="2">
    <source>
        <dbReference type="ARBA" id="ARBA00022475"/>
    </source>
</evidence>
<dbReference type="RefSeq" id="WP_040037566.1">
    <property type="nucleotide sequence ID" value="NZ_JWIQ02000059.1"/>
</dbReference>